<dbReference type="Proteomes" id="UP000792457">
    <property type="component" value="Unassembled WGS sequence"/>
</dbReference>
<evidence type="ECO:0000313" key="8">
    <source>
        <dbReference type="EMBL" id="KAG8236121.1"/>
    </source>
</evidence>
<dbReference type="SMART" id="SM00093">
    <property type="entry name" value="SERPIN"/>
    <property type="match status" value="1"/>
</dbReference>
<feature type="signal peptide" evidence="6">
    <location>
        <begin position="1"/>
        <end position="20"/>
    </location>
</feature>
<protein>
    <recommendedName>
        <fullName evidence="7">Serpin domain-containing protein</fullName>
    </recommendedName>
</protein>
<dbReference type="PROSITE" id="PS00284">
    <property type="entry name" value="SERPIN"/>
    <property type="match status" value="1"/>
</dbReference>
<dbReference type="InterPro" id="IPR036186">
    <property type="entry name" value="Serpin_sf"/>
</dbReference>
<feature type="chain" id="PRO_5035425920" description="Serpin domain-containing protein" evidence="6">
    <location>
        <begin position="21"/>
        <end position="507"/>
    </location>
</feature>
<dbReference type="PANTHER" id="PTHR11461:SF211">
    <property type="entry name" value="GH10112P-RELATED"/>
    <property type="match status" value="1"/>
</dbReference>
<evidence type="ECO:0000256" key="3">
    <source>
        <dbReference type="ARBA" id="ARBA00022900"/>
    </source>
</evidence>
<feature type="region of interest" description="Disordered" evidence="5">
    <location>
        <begin position="455"/>
        <end position="492"/>
    </location>
</feature>
<dbReference type="EMBL" id="KZ308992">
    <property type="protein sequence ID" value="KAG8236121.1"/>
    <property type="molecule type" value="Genomic_DNA"/>
</dbReference>
<dbReference type="Gene3D" id="2.30.39.10">
    <property type="entry name" value="Alpha-1-antitrypsin, domain 1"/>
    <property type="match status" value="1"/>
</dbReference>
<reference evidence="8" key="2">
    <citation type="submission" date="2017-10" db="EMBL/GenBank/DDBJ databases">
        <title>Ladona fulva Genome sequencing and assembly.</title>
        <authorList>
            <person name="Murali S."/>
            <person name="Richards S."/>
            <person name="Bandaranaike D."/>
            <person name="Bellair M."/>
            <person name="Blankenburg K."/>
            <person name="Chao H."/>
            <person name="Dinh H."/>
            <person name="Doddapaneni H."/>
            <person name="Dugan-Rocha S."/>
            <person name="Elkadiri S."/>
            <person name="Gnanaolivu R."/>
            <person name="Hernandez B."/>
            <person name="Skinner E."/>
            <person name="Javaid M."/>
            <person name="Lee S."/>
            <person name="Li M."/>
            <person name="Ming W."/>
            <person name="Munidasa M."/>
            <person name="Muniz J."/>
            <person name="Nguyen L."/>
            <person name="Hughes D."/>
            <person name="Osuji N."/>
            <person name="Pu L.-L."/>
            <person name="Puazo M."/>
            <person name="Qu C."/>
            <person name="Quiroz J."/>
            <person name="Raj R."/>
            <person name="Weissenberger G."/>
            <person name="Xin Y."/>
            <person name="Zou X."/>
            <person name="Han Y."/>
            <person name="Worley K."/>
            <person name="Muzny D."/>
            <person name="Gibbs R."/>
        </authorList>
    </citation>
    <scope>NUCLEOTIDE SEQUENCE</scope>
    <source>
        <strain evidence="8">Sampled in the wild</strain>
    </source>
</reference>
<dbReference type="InterPro" id="IPR000215">
    <property type="entry name" value="Serpin_fam"/>
</dbReference>
<keyword evidence="3" id="KW-0722">Serine protease inhibitor</keyword>
<keyword evidence="9" id="KW-1185">Reference proteome</keyword>
<feature type="compositionally biased region" description="Low complexity" evidence="5">
    <location>
        <begin position="160"/>
        <end position="178"/>
    </location>
</feature>
<comment type="similarity">
    <text evidence="1 4">Belongs to the serpin family.</text>
</comment>
<gene>
    <name evidence="8" type="ORF">J437_LFUL000484</name>
</gene>
<evidence type="ECO:0000256" key="6">
    <source>
        <dbReference type="SAM" id="SignalP"/>
    </source>
</evidence>
<feature type="domain" description="Serpin" evidence="7">
    <location>
        <begin position="42"/>
        <end position="454"/>
    </location>
</feature>
<accession>A0A8K0P6Y2</accession>
<dbReference type="GO" id="GO:0004867">
    <property type="term" value="F:serine-type endopeptidase inhibitor activity"/>
    <property type="evidence" value="ECO:0007669"/>
    <property type="project" value="UniProtKB-KW"/>
</dbReference>
<dbReference type="InterPro" id="IPR023796">
    <property type="entry name" value="Serpin_dom"/>
</dbReference>
<dbReference type="OrthoDB" id="9518664at2759"/>
<dbReference type="InterPro" id="IPR042178">
    <property type="entry name" value="Serpin_sf_1"/>
</dbReference>
<evidence type="ECO:0000259" key="7">
    <source>
        <dbReference type="SMART" id="SM00093"/>
    </source>
</evidence>
<dbReference type="InterPro" id="IPR023795">
    <property type="entry name" value="Serpin_CS"/>
</dbReference>
<evidence type="ECO:0000256" key="2">
    <source>
        <dbReference type="ARBA" id="ARBA00022690"/>
    </source>
</evidence>
<sequence length="507" mass="55975">MVRLLLSTLLILGVSRSSWGSTEDEEKQKFLVNLERTAFFDTELLQEIGRLPEFASSNVLLSPISVKAALGMLWEGAGPVAAREISLALRLPESKDEVRQFFSTVLQSLQKRSNEQEYTLDLANRLYVTDSLILNDQKGNQSRSDGYSRGVSSGDKKKPATTTTTPQPARTSTAPTPAIPVIEPDFVRALTHYYGAEATFLDFSKASEAAAVINGWASDLTHGLITSVVSPETISGDTQLFIGNVVYFKGKWENSFDPEHSKPANFYVQNKSPIEATMMEQLNYFKYAAIDSLAATALELPYTGNKFSMLLLLPNDRNGISQMMRDLPHNPLNSIVSQLELQEVHVLLPKFEAEFNTDLVGVLHNLGIQKIFETFEGGLPGVSRRFPLKVDGVQHSVKVIVNELGTEAAAATGILVVPLMGGSVPKFEANHPFLFFIRDLETGAFLFGGKVVQPSRHVPSSTSPRPLRRPQAPPNRVTSSSPRRTRMAFYPSLIPGQDEDRMVFEQD</sequence>
<dbReference type="Gene3D" id="3.30.497.10">
    <property type="entry name" value="Antithrombin, subunit I, domain 2"/>
    <property type="match status" value="2"/>
</dbReference>
<dbReference type="InterPro" id="IPR042185">
    <property type="entry name" value="Serpin_sf_2"/>
</dbReference>
<proteinExistence type="inferred from homology"/>
<dbReference type="AlphaFoldDB" id="A0A8K0P6Y2"/>
<comment type="caution">
    <text evidence="8">The sequence shown here is derived from an EMBL/GenBank/DDBJ whole genome shotgun (WGS) entry which is preliminary data.</text>
</comment>
<evidence type="ECO:0000256" key="5">
    <source>
        <dbReference type="SAM" id="MobiDB-lite"/>
    </source>
</evidence>
<dbReference type="GO" id="GO:0005615">
    <property type="term" value="C:extracellular space"/>
    <property type="evidence" value="ECO:0007669"/>
    <property type="project" value="InterPro"/>
</dbReference>
<reference evidence="8" key="1">
    <citation type="submission" date="2013-04" db="EMBL/GenBank/DDBJ databases">
        <authorList>
            <person name="Qu J."/>
            <person name="Murali S.C."/>
            <person name="Bandaranaike D."/>
            <person name="Bellair M."/>
            <person name="Blankenburg K."/>
            <person name="Chao H."/>
            <person name="Dinh H."/>
            <person name="Doddapaneni H."/>
            <person name="Downs B."/>
            <person name="Dugan-Rocha S."/>
            <person name="Elkadiri S."/>
            <person name="Gnanaolivu R.D."/>
            <person name="Hernandez B."/>
            <person name="Javaid M."/>
            <person name="Jayaseelan J.C."/>
            <person name="Lee S."/>
            <person name="Li M."/>
            <person name="Ming W."/>
            <person name="Munidasa M."/>
            <person name="Muniz J."/>
            <person name="Nguyen L."/>
            <person name="Ongeri F."/>
            <person name="Osuji N."/>
            <person name="Pu L.-L."/>
            <person name="Puazo M."/>
            <person name="Qu C."/>
            <person name="Quiroz J."/>
            <person name="Raj R."/>
            <person name="Weissenberger G."/>
            <person name="Xin Y."/>
            <person name="Zou X."/>
            <person name="Han Y."/>
            <person name="Richards S."/>
            <person name="Worley K."/>
            <person name="Muzny D."/>
            <person name="Gibbs R."/>
        </authorList>
    </citation>
    <scope>NUCLEOTIDE SEQUENCE</scope>
    <source>
        <strain evidence="8">Sampled in the wild</strain>
    </source>
</reference>
<feature type="region of interest" description="Disordered" evidence="5">
    <location>
        <begin position="137"/>
        <end position="178"/>
    </location>
</feature>
<dbReference type="SUPFAM" id="SSF56574">
    <property type="entry name" value="Serpins"/>
    <property type="match status" value="1"/>
</dbReference>
<organism evidence="8 9">
    <name type="scientific">Ladona fulva</name>
    <name type="common">Scarce chaser dragonfly</name>
    <name type="synonym">Libellula fulva</name>
    <dbReference type="NCBI Taxonomy" id="123851"/>
    <lineage>
        <taxon>Eukaryota</taxon>
        <taxon>Metazoa</taxon>
        <taxon>Ecdysozoa</taxon>
        <taxon>Arthropoda</taxon>
        <taxon>Hexapoda</taxon>
        <taxon>Insecta</taxon>
        <taxon>Pterygota</taxon>
        <taxon>Palaeoptera</taxon>
        <taxon>Odonata</taxon>
        <taxon>Epiprocta</taxon>
        <taxon>Anisoptera</taxon>
        <taxon>Libelluloidea</taxon>
        <taxon>Libellulidae</taxon>
        <taxon>Ladona</taxon>
    </lineage>
</organism>
<name>A0A8K0P6Y2_LADFU</name>
<evidence type="ECO:0000256" key="4">
    <source>
        <dbReference type="RuleBase" id="RU000411"/>
    </source>
</evidence>
<keyword evidence="2" id="KW-0646">Protease inhibitor</keyword>
<dbReference type="PANTHER" id="PTHR11461">
    <property type="entry name" value="SERINE PROTEASE INHIBITOR, SERPIN"/>
    <property type="match status" value="1"/>
</dbReference>
<evidence type="ECO:0000313" key="9">
    <source>
        <dbReference type="Proteomes" id="UP000792457"/>
    </source>
</evidence>
<keyword evidence="6" id="KW-0732">Signal</keyword>
<evidence type="ECO:0000256" key="1">
    <source>
        <dbReference type="ARBA" id="ARBA00009500"/>
    </source>
</evidence>
<dbReference type="Pfam" id="PF00079">
    <property type="entry name" value="Serpin"/>
    <property type="match status" value="2"/>
</dbReference>